<comment type="caution">
    <text evidence="2">The sequence shown here is derived from an EMBL/GenBank/DDBJ whole genome shotgun (WGS) entry which is preliminary data.</text>
</comment>
<keyword evidence="1" id="KW-1133">Transmembrane helix</keyword>
<sequence>MLDEMPVEKAPLGLSRALDEAASEHFGGGERTKSIYARRPAVLRVAVAAVLVGAIIMVAYFALNPGMPPLPKDNGVATQDRDGTPVPEAVVSDDAGLVPPERVVAFLATELDKPAEGYSEKQMEIIYNNAENARPEDLLELYNDRVNLSSNLAEIPVLHDEAVKEKSASQTALQAAEKSARLKRLYAAAARRVQTEEQVDNLQKATEISQRNTIEQNARIFEQQKAVSPEPDRSFSILQKNAETNEVVDIEMLKQREKELTDALDALVKGEAKSA</sequence>
<protein>
    <submittedName>
        <fullName evidence="2">Uncharacterized protein</fullName>
    </submittedName>
</protein>
<keyword evidence="1" id="KW-0472">Membrane</keyword>
<reference evidence="2" key="1">
    <citation type="journal article" date="2014" name="Front. Microbiol.">
        <title>High frequency of phylogenetically diverse reductive dehalogenase-homologous genes in deep subseafloor sedimentary metagenomes.</title>
        <authorList>
            <person name="Kawai M."/>
            <person name="Futagami T."/>
            <person name="Toyoda A."/>
            <person name="Takaki Y."/>
            <person name="Nishi S."/>
            <person name="Hori S."/>
            <person name="Arai W."/>
            <person name="Tsubouchi T."/>
            <person name="Morono Y."/>
            <person name="Uchiyama I."/>
            <person name="Ito T."/>
            <person name="Fujiyama A."/>
            <person name="Inagaki F."/>
            <person name="Takami H."/>
        </authorList>
    </citation>
    <scope>NUCLEOTIDE SEQUENCE</scope>
    <source>
        <strain evidence="2">Expedition CK06-06</strain>
    </source>
</reference>
<dbReference type="AlphaFoldDB" id="X0TU42"/>
<feature type="non-terminal residue" evidence="2">
    <location>
        <position position="275"/>
    </location>
</feature>
<organism evidence="2">
    <name type="scientific">marine sediment metagenome</name>
    <dbReference type="NCBI Taxonomy" id="412755"/>
    <lineage>
        <taxon>unclassified sequences</taxon>
        <taxon>metagenomes</taxon>
        <taxon>ecological metagenomes</taxon>
    </lineage>
</organism>
<proteinExistence type="predicted"/>
<name>X0TU42_9ZZZZ</name>
<keyword evidence="1" id="KW-0812">Transmembrane</keyword>
<evidence type="ECO:0000313" key="2">
    <source>
        <dbReference type="EMBL" id="GAF97083.1"/>
    </source>
</evidence>
<evidence type="ECO:0000256" key="1">
    <source>
        <dbReference type="SAM" id="Phobius"/>
    </source>
</evidence>
<dbReference type="EMBL" id="BARS01018678">
    <property type="protein sequence ID" value="GAF97083.1"/>
    <property type="molecule type" value="Genomic_DNA"/>
</dbReference>
<feature type="transmembrane region" description="Helical" evidence="1">
    <location>
        <begin position="41"/>
        <end position="63"/>
    </location>
</feature>
<accession>X0TU42</accession>
<gene>
    <name evidence="2" type="ORF">S01H1_30358</name>
</gene>